<dbReference type="EMBL" id="BAABCN010000002">
    <property type="protein sequence ID" value="GAA3868831.1"/>
    <property type="molecule type" value="Genomic_DNA"/>
</dbReference>
<keyword evidence="4" id="KW-0479">Metal-binding</keyword>
<dbReference type="Gene3D" id="2.102.10.10">
    <property type="entry name" value="Rieske [2Fe-2S] iron-sulphur domain"/>
    <property type="match status" value="1"/>
</dbReference>
<keyword evidence="5" id="KW-0408">Iron</keyword>
<evidence type="ECO:0000256" key="9">
    <source>
        <dbReference type="ARBA" id="ARBA00034078"/>
    </source>
</evidence>
<feature type="region of interest" description="Disordered" evidence="10">
    <location>
        <begin position="32"/>
        <end position="62"/>
    </location>
</feature>
<reference evidence="13" key="1">
    <citation type="journal article" date="2019" name="Int. J. Syst. Evol. Microbiol.">
        <title>The Global Catalogue of Microorganisms (GCM) 10K type strain sequencing project: providing services to taxonomists for standard genome sequencing and annotation.</title>
        <authorList>
            <consortium name="The Broad Institute Genomics Platform"/>
            <consortium name="The Broad Institute Genome Sequencing Center for Infectious Disease"/>
            <person name="Wu L."/>
            <person name="Ma J."/>
        </authorList>
    </citation>
    <scope>NUCLEOTIDE SEQUENCE [LARGE SCALE GENOMIC DNA]</scope>
    <source>
        <strain evidence="13">JCM 17021</strain>
    </source>
</reference>
<evidence type="ECO:0000256" key="1">
    <source>
        <dbReference type="ARBA" id="ARBA00002494"/>
    </source>
</evidence>
<organism evidence="12 13">
    <name type="scientific">Leifsonia kafniensis</name>
    <dbReference type="NCBI Taxonomy" id="475957"/>
    <lineage>
        <taxon>Bacteria</taxon>
        <taxon>Bacillati</taxon>
        <taxon>Actinomycetota</taxon>
        <taxon>Actinomycetes</taxon>
        <taxon>Micrococcales</taxon>
        <taxon>Microbacteriaceae</taxon>
        <taxon>Leifsonia</taxon>
    </lineage>
</organism>
<evidence type="ECO:0000256" key="6">
    <source>
        <dbReference type="ARBA" id="ARBA00023014"/>
    </source>
</evidence>
<comment type="cofactor">
    <cofactor evidence="9">
        <name>[2Fe-2S] cluster</name>
        <dbReference type="ChEBI" id="CHEBI:190135"/>
    </cofactor>
</comment>
<dbReference type="InterPro" id="IPR014349">
    <property type="entry name" value="Rieske_Fe-S_prot"/>
</dbReference>
<evidence type="ECO:0000256" key="3">
    <source>
        <dbReference type="ARBA" id="ARBA00022714"/>
    </source>
</evidence>
<dbReference type="PRINTS" id="PR00162">
    <property type="entry name" value="RIESKE"/>
</dbReference>
<evidence type="ECO:0000256" key="10">
    <source>
        <dbReference type="SAM" id="MobiDB-lite"/>
    </source>
</evidence>
<keyword evidence="3" id="KW-0001">2Fe-2S</keyword>
<dbReference type="SUPFAM" id="SSF50022">
    <property type="entry name" value="ISP domain"/>
    <property type="match status" value="1"/>
</dbReference>
<comment type="caution">
    <text evidence="12">The sequence shown here is derived from an EMBL/GenBank/DDBJ whole genome shotgun (WGS) entry which is preliminary data.</text>
</comment>
<keyword evidence="6" id="KW-0411">Iron-sulfur</keyword>
<evidence type="ECO:0000256" key="8">
    <source>
        <dbReference type="ARBA" id="ARBA00029586"/>
    </source>
</evidence>
<name>A0ABP7K8B0_9MICO</name>
<dbReference type="CDD" id="cd03467">
    <property type="entry name" value="Rieske"/>
    <property type="match status" value="1"/>
</dbReference>
<feature type="domain" description="Rieske" evidence="11">
    <location>
        <begin position="64"/>
        <end position="157"/>
    </location>
</feature>
<sequence>MTHLPDVSRRTAIVASGVGTALLLAACAPTPTAPSDGSPVNPTPSGSAPDAGGATSGPTGGNQVEVALLSDIPVGGSISATLDGDPILLAQPVAGTVVAFSAICTHQGCVVLPAKTEFDCPCHGSRYDAATGAVLDGPAPSPLPEIAVTLDGDSVRAG</sequence>
<dbReference type="PANTHER" id="PTHR10134">
    <property type="entry name" value="CYTOCHROME B-C1 COMPLEX SUBUNIT RIESKE, MITOCHONDRIAL"/>
    <property type="match status" value="1"/>
</dbReference>
<dbReference type="InterPro" id="IPR006311">
    <property type="entry name" value="TAT_signal"/>
</dbReference>
<dbReference type="PROSITE" id="PS51296">
    <property type="entry name" value="RIESKE"/>
    <property type="match status" value="1"/>
</dbReference>
<keyword evidence="7" id="KW-1015">Disulfide bond</keyword>
<proteinExistence type="predicted"/>
<evidence type="ECO:0000256" key="4">
    <source>
        <dbReference type="ARBA" id="ARBA00022723"/>
    </source>
</evidence>
<dbReference type="PROSITE" id="PS51318">
    <property type="entry name" value="TAT"/>
    <property type="match status" value="1"/>
</dbReference>
<dbReference type="InterPro" id="IPR036922">
    <property type="entry name" value="Rieske_2Fe-2S_sf"/>
</dbReference>
<keyword evidence="13" id="KW-1185">Reference proteome</keyword>
<dbReference type="Proteomes" id="UP001501803">
    <property type="component" value="Unassembled WGS sequence"/>
</dbReference>
<gene>
    <name evidence="12" type="ORF">GCM10022381_10210</name>
</gene>
<dbReference type="InterPro" id="IPR017941">
    <property type="entry name" value="Rieske_2Fe-2S"/>
</dbReference>
<dbReference type="RefSeq" id="WP_345062932.1">
    <property type="nucleotide sequence ID" value="NZ_BAABCN010000002.1"/>
</dbReference>
<protein>
    <recommendedName>
        <fullName evidence="2">Cytochrome bc1 complex Rieske iron-sulfur subunit</fullName>
    </recommendedName>
    <alternativeName>
        <fullName evidence="8">Cytochrome bc1 reductase complex subunit QcrA</fullName>
    </alternativeName>
</protein>
<dbReference type="InterPro" id="IPR005805">
    <property type="entry name" value="Rieske_Fe-S_prot_C"/>
</dbReference>
<evidence type="ECO:0000313" key="13">
    <source>
        <dbReference type="Proteomes" id="UP001501803"/>
    </source>
</evidence>
<evidence type="ECO:0000259" key="11">
    <source>
        <dbReference type="PROSITE" id="PS51296"/>
    </source>
</evidence>
<evidence type="ECO:0000313" key="12">
    <source>
        <dbReference type="EMBL" id="GAA3868831.1"/>
    </source>
</evidence>
<comment type="function">
    <text evidence="1">Iron-sulfur subunit of the cytochrome bc1 complex, an essential component of the respiratory electron transport chain required for ATP synthesis. The bc1 complex catalyzes the oxidation of menaquinol and the reduction of cytochrome c in the respiratory chain. The bc1 complex operates through a Q-cycle mechanism that couples electron transfer to generation of the proton gradient that drives ATP synthesis.</text>
</comment>
<evidence type="ECO:0000256" key="2">
    <source>
        <dbReference type="ARBA" id="ARBA00015816"/>
    </source>
</evidence>
<dbReference type="Pfam" id="PF00355">
    <property type="entry name" value="Rieske"/>
    <property type="match status" value="1"/>
</dbReference>
<evidence type="ECO:0000256" key="5">
    <source>
        <dbReference type="ARBA" id="ARBA00023004"/>
    </source>
</evidence>
<accession>A0ABP7K8B0</accession>
<evidence type="ECO:0000256" key="7">
    <source>
        <dbReference type="ARBA" id="ARBA00023157"/>
    </source>
</evidence>